<comment type="caution">
    <text evidence="1">The sequence shown here is derived from an EMBL/GenBank/DDBJ whole genome shotgun (WGS) entry which is preliminary data.</text>
</comment>
<sequence>MVVSTSMESSLPMFLMGNHLAATEFLSFCNQSKREGDDDDGDIDIAPAA</sequence>
<dbReference type="AlphaFoldDB" id="A0A2K3JY45"/>
<dbReference type="Proteomes" id="UP000236291">
    <property type="component" value="Unassembled WGS sequence"/>
</dbReference>
<dbReference type="EMBL" id="ASHM01129753">
    <property type="protein sequence ID" value="PNX58932.1"/>
    <property type="molecule type" value="Genomic_DNA"/>
</dbReference>
<organism evidence="1 2">
    <name type="scientific">Trifolium pratense</name>
    <name type="common">Red clover</name>
    <dbReference type="NCBI Taxonomy" id="57577"/>
    <lineage>
        <taxon>Eukaryota</taxon>
        <taxon>Viridiplantae</taxon>
        <taxon>Streptophyta</taxon>
        <taxon>Embryophyta</taxon>
        <taxon>Tracheophyta</taxon>
        <taxon>Spermatophyta</taxon>
        <taxon>Magnoliopsida</taxon>
        <taxon>eudicotyledons</taxon>
        <taxon>Gunneridae</taxon>
        <taxon>Pentapetalae</taxon>
        <taxon>rosids</taxon>
        <taxon>fabids</taxon>
        <taxon>Fabales</taxon>
        <taxon>Fabaceae</taxon>
        <taxon>Papilionoideae</taxon>
        <taxon>50 kb inversion clade</taxon>
        <taxon>NPAAA clade</taxon>
        <taxon>Hologalegina</taxon>
        <taxon>IRL clade</taxon>
        <taxon>Trifolieae</taxon>
        <taxon>Trifolium</taxon>
    </lineage>
</organism>
<evidence type="ECO:0000313" key="1">
    <source>
        <dbReference type="EMBL" id="PNX58932.1"/>
    </source>
</evidence>
<accession>A0A2K3JY45</accession>
<name>A0A2K3JY45_TRIPR</name>
<reference evidence="1 2" key="2">
    <citation type="journal article" date="2017" name="Front. Plant Sci.">
        <title>Gene Classification and Mining of Molecular Markers Useful in Red Clover (Trifolium pratense) Breeding.</title>
        <authorList>
            <person name="Istvanek J."/>
            <person name="Dluhosova J."/>
            <person name="Dluhos P."/>
            <person name="Patkova L."/>
            <person name="Nedelnik J."/>
            <person name="Repkova J."/>
        </authorList>
    </citation>
    <scope>NUCLEOTIDE SEQUENCE [LARGE SCALE GENOMIC DNA]</scope>
    <source>
        <strain evidence="2">cv. Tatra</strain>
        <tissue evidence="1">Young leaves</tissue>
    </source>
</reference>
<protein>
    <submittedName>
        <fullName evidence="1">Uncharacterized protein</fullName>
    </submittedName>
</protein>
<evidence type="ECO:0000313" key="2">
    <source>
        <dbReference type="Proteomes" id="UP000236291"/>
    </source>
</evidence>
<proteinExistence type="predicted"/>
<gene>
    <name evidence="1" type="ORF">L195_g059434</name>
</gene>
<reference evidence="1 2" key="1">
    <citation type="journal article" date="2014" name="Am. J. Bot.">
        <title>Genome assembly and annotation for red clover (Trifolium pratense; Fabaceae).</title>
        <authorList>
            <person name="Istvanek J."/>
            <person name="Jaros M."/>
            <person name="Krenek A."/>
            <person name="Repkova J."/>
        </authorList>
    </citation>
    <scope>NUCLEOTIDE SEQUENCE [LARGE SCALE GENOMIC DNA]</scope>
    <source>
        <strain evidence="2">cv. Tatra</strain>
        <tissue evidence="1">Young leaves</tissue>
    </source>
</reference>